<reference evidence="2" key="1">
    <citation type="submission" date="2009-05" db="EMBL/GenBank/DDBJ databases">
        <title>The genome sequence of Ajellomyces capsulatus strain H143.</title>
        <authorList>
            <person name="Champion M."/>
            <person name="Cuomo C.A."/>
            <person name="Ma L.-J."/>
            <person name="Henn M.R."/>
            <person name="Sil A."/>
            <person name="Goldman B."/>
            <person name="Young S.K."/>
            <person name="Kodira C.D."/>
            <person name="Zeng Q."/>
            <person name="Koehrsen M."/>
            <person name="Alvarado L."/>
            <person name="Berlin A.M."/>
            <person name="Borenstein D."/>
            <person name="Chen Z."/>
            <person name="Engels R."/>
            <person name="Freedman E."/>
            <person name="Gellesch M."/>
            <person name="Goldberg J."/>
            <person name="Griggs A."/>
            <person name="Gujja S."/>
            <person name="Heiman D.I."/>
            <person name="Hepburn T.A."/>
            <person name="Howarth C."/>
            <person name="Jen D."/>
            <person name="Larson L."/>
            <person name="Lewis B."/>
            <person name="Mehta T."/>
            <person name="Park D."/>
            <person name="Pearson M."/>
            <person name="Roberts A."/>
            <person name="Saif S."/>
            <person name="Shea T.D."/>
            <person name="Shenoy N."/>
            <person name="Sisk P."/>
            <person name="Stolte C."/>
            <person name="Sykes S."/>
            <person name="Walk T."/>
            <person name="White J."/>
            <person name="Yandava C."/>
            <person name="Klein B."/>
            <person name="McEwen J.G."/>
            <person name="Puccia R."/>
            <person name="Goldman G.H."/>
            <person name="Felipe M.S."/>
            <person name="Nino-Vega G."/>
            <person name="San-Blas G."/>
            <person name="Taylor J.W."/>
            <person name="Mendoza L."/>
            <person name="Galagan J.E."/>
            <person name="Nusbaum C."/>
            <person name="Birren B.W."/>
        </authorList>
    </citation>
    <scope>NUCLEOTIDE SEQUENCE [LARGE SCALE GENOMIC DNA]</scope>
    <source>
        <strain evidence="2">H143</strain>
    </source>
</reference>
<evidence type="ECO:0000313" key="2">
    <source>
        <dbReference type="Proteomes" id="UP000002624"/>
    </source>
</evidence>
<dbReference type="VEuPathDB" id="FungiDB:HCDG_01344"/>
<accession>C6H423</accession>
<proteinExistence type="predicted"/>
<name>C6H423_AJECH</name>
<sequence length="75" mass="8330">MAKDDVPAMMSEFVLADNVTVMLDEGDVKTCGTPFRITGFFLEEPGMTEFKDGGAHEPTVRGTHQVSFTRLTKYQ</sequence>
<evidence type="ECO:0000313" key="1">
    <source>
        <dbReference type="EMBL" id="EER45765.1"/>
    </source>
</evidence>
<organism evidence="1 2">
    <name type="scientific">Ajellomyces capsulatus (strain H143)</name>
    <name type="common">Darling's disease fungus</name>
    <name type="synonym">Histoplasma capsulatum</name>
    <dbReference type="NCBI Taxonomy" id="544712"/>
    <lineage>
        <taxon>Eukaryota</taxon>
        <taxon>Fungi</taxon>
        <taxon>Dikarya</taxon>
        <taxon>Ascomycota</taxon>
        <taxon>Pezizomycotina</taxon>
        <taxon>Eurotiomycetes</taxon>
        <taxon>Eurotiomycetidae</taxon>
        <taxon>Onygenales</taxon>
        <taxon>Ajellomycetaceae</taxon>
        <taxon>Histoplasma</taxon>
    </lineage>
</organism>
<dbReference type="EMBL" id="GG692419">
    <property type="protein sequence ID" value="EER45765.1"/>
    <property type="molecule type" value="Genomic_DNA"/>
</dbReference>
<dbReference type="OrthoDB" id="2322999at2759"/>
<dbReference type="AlphaFoldDB" id="C6H423"/>
<dbReference type="Proteomes" id="UP000002624">
    <property type="component" value="Unassembled WGS sequence"/>
</dbReference>
<dbReference type="HOGENOM" id="CLU_2670514_0_0_1"/>
<gene>
    <name evidence="1" type="ORF">HCDG_01344</name>
</gene>
<protein>
    <submittedName>
        <fullName evidence="1">Uncharacterized protein</fullName>
    </submittedName>
</protein>